<evidence type="ECO:0000256" key="3">
    <source>
        <dbReference type="ARBA" id="ARBA00022448"/>
    </source>
</evidence>
<feature type="transmembrane region" description="Helical" evidence="8">
    <location>
        <begin position="343"/>
        <end position="365"/>
    </location>
</feature>
<dbReference type="InterPro" id="IPR003663">
    <property type="entry name" value="Sugar/inositol_transpt"/>
</dbReference>
<dbReference type="InterPro" id="IPR005828">
    <property type="entry name" value="MFS_sugar_transport-like"/>
</dbReference>
<evidence type="ECO:0000313" key="11">
    <source>
        <dbReference type="Proteomes" id="UP000034112"/>
    </source>
</evidence>
<comment type="subcellular location">
    <subcellularLocation>
        <location evidence="1">Membrane</location>
        <topology evidence="1">Multi-pass membrane protein</topology>
    </subcellularLocation>
</comment>
<feature type="transmembrane region" description="Helical" evidence="8">
    <location>
        <begin position="156"/>
        <end position="179"/>
    </location>
</feature>
<dbReference type="EMBL" id="JOKZ01000125">
    <property type="protein sequence ID" value="KKP03053.1"/>
    <property type="molecule type" value="Genomic_DNA"/>
</dbReference>
<reference evidence="11" key="1">
    <citation type="journal article" date="2015" name="Genome Announc.">
        <title>Draft whole-genome sequence of the biocontrol agent Trichoderma harzianum T6776.</title>
        <authorList>
            <person name="Baroncelli R."/>
            <person name="Piaggeschi G."/>
            <person name="Fiorini L."/>
            <person name="Bertolini E."/>
            <person name="Zapparata A."/>
            <person name="Pe M.E."/>
            <person name="Sarrocco S."/>
            <person name="Vannacci G."/>
        </authorList>
    </citation>
    <scope>NUCLEOTIDE SEQUENCE [LARGE SCALE GENOMIC DNA]</scope>
    <source>
        <strain evidence="11">T6776</strain>
    </source>
</reference>
<accession>A0A0F9XSB4</accession>
<dbReference type="GO" id="GO:0005351">
    <property type="term" value="F:carbohydrate:proton symporter activity"/>
    <property type="evidence" value="ECO:0007669"/>
    <property type="project" value="TreeGrafter"/>
</dbReference>
<keyword evidence="5 8" id="KW-1133">Transmembrane helix</keyword>
<keyword evidence="3 7" id="KW-0813">Transport</keyword>
<organism evidence="10 11">
    <name type="scientific">Trichoderma harzianum</name>
    <name type="common">Hypocrea lixii</name>
    <dbReference type="NCBI Taxonomy" id="5544"/>
    <lineage>
        <taxon>Eukaryota</taxon>
        <taxon>Fungi</taxon>
        <taxon>Dikarya</taxon>
        <taxon>Ascomycota</taxon>
        <taxon>Pezizomycotina</taxon>
        <taxon>Sordariomycetes</taxon>
        <taxon>Hypocreomycetidae</taxon>
        <taxon>Hypocreales</taxon>
        <taxon>Hypocreaceae</taxon>
        <taxon>Trichoderma</taxon>
    </lineage>
</organism>
<feature type="domain" description="Major facilitator superfamily (MFS) profile" evidence="9">
    <location>
        <begin position="56"/>
        <end position="498"/>
    </location>
</feature>
<evidence type="ECO:0000256" key="2">
    <source>
        <dbReference type="ARBA" id="ARBA00010992"/>
    </source>
</evidence>
<evidence type="ECO:0000256" key="6">
    <source>
        <dbReference type="ARBA" id="ARBA00023136"/>
    </source>
</evidence>
<dbReference type="Gene3D" id="1.20.1250.20">
    <property type="entry name" value="MFS general substrate transporter like domains"/>
    <property type="match status" value="1"/>
</dbReference>
<feature type="transmembrane region" description="Helical" evidence="8">
    <location>
        <begin position="99"/>
        <end position="118"/>
    </location>
</feature>
<comment type="caution">
    <text evidence="10">The sequence shown here is derived from an EMBL/GenBank/DDBJ whole genome shotgun (WGS) entry which is preliminary data.</text>
</comment>
<feature type="transmembrane region" description="Helical" evidence="8">
    <location>
        <begin position="446"/>
        <end position="467"/>
    </location>
</feature>
<dbReference type="GO" id="GO:0016020">
    <property type="term" value="C:membrane"/>
    <property type="evidence" value="ECO:0007669"/>
    <property type="project" value="UniProtKB-SubCell"/>
</dbReference>
<feature type="transmembrane region" description="Helical" evidence="8">
    <location>
        <begin position="406"/>
        <end position="425"/>
    </location>
</feature>
<dbReference type="InterPro" id="IPR050360">
    <property type="entry name" value="MFS_Sugar_Transporters"/>
</dbReference>
<keyword evidence="4 8" id="KW-0812">Transmembrane</keyword>
<gene>
    <name evidence="10" type="ORF">THAR02_04822</name>
</gene>
<feature type="transmembrane region" description="Helical" evidence="8">
    <location>
        <begin position="218"/>
        <end position="237"/>
    </location>
</feature>
<dbReference type="OrthoDB" id="6133115at2759"/>
<sequence>MEVTEETKATITYEHEDRKASDVVGADAGFAIATTLLEAHAVPNPWAWGHVQLYLVCAIVYLCSTMNGYDGSLMGSINIMPEYQDYYHLGPNGSAGTGLVFSIFNIGQMIGALFTWCNDWRGRKFMVIFGCVGVVACAIFTATAPTLGSFIGARFLLSFFSTLASSAAPLLLVEVAPPLQRGSVAGGYNTLYYMGSIIATFTIYGCNLHLGGNIKWRLSLWLQAVCPGLVVLGAWFIPESPRWLIAKGRHEEARAFLVKHHANGDPNHPIVAVEMREIEESLSRGGIRAARDYFNIKALFKSRSRRYRMLLVISWSWFMQFSGNNVASYYLPTMIKAVGITSVPMAQLLNGIYAVTGWIAASIGARCHDVVGRRKMFLFSTGGMVICLAIITGATARYQIAHDVHASSAMIAFIFIFGVVFAVGYTPMQPVYSPEILANDMRANGVMVSSITSGCAGFVNTFAAPLAMQNITYWFYAFFVFWDIFEFIFIYFFFVETKGRTLEELDAVFDSSNPRKASTKQIIPHDASGDSSSV</sequence>
<dbReference type="FunFam" id="1.20.1250.20:FF:000134">
    <property type="entry name" value="MFS sugar transporter protein"/>
    <property type="match status" value="1"/>
</dbReference>
<comment type="similarity">
    <text evidence="2 7">Belongs to the major facilitator superfamily. Sugar transporter (TC 2.A.1.1) family.</text>
</comment>
<evidence type="ECO:0000259" key="9">
    <source>
        <dbReference type="PROSITE" id="PS50850"/>
    </source>
</evidence>
<evidence type="ECO:0000256" key="5">
    <source>
        <dbReference type="ARBA" id="ARBA00022989"/>
    </source>
</evidence>
<dbReference type="InterPro" id="IPR036259">
    <property type="entry name" value="MFS_trans_sf"/>
</dbReference>
<evidence type="ECO:0000256" key="8">
    <source>
        <dbReference type="SAM" id="Phobius"/>
    </source>
</evidence>
<evidence type="ECO:0000256" key="4">
    <source>
        <dbReference type="ARBA" id="ARBA00022692"/>
    </source>
</evidence>
<dbReference type="PANTHER" id="PTHR48022">
    <property type="entry name" value="PLASTIDIC GLUCOSE TRANSPORTER 4"/>
    <property type="match status" value="1"/>
</dbReference>
<dbReference type="PROSITE" id="PS50850">
    <property type="entry name" value="MFS"/>
    <property type="match status" value="1"/>
</dbReference>
<dbReference type="InterPro" id="IPR020846">
    <property type="entry name" value="MFS_dom"/>
</dbReference>
<feature type="transmembrane region" description="Helical" evidence="8">
    <location>
        <begin position="377"/>
        <end position="400"/>
    </location>
</feature>
<dbReference type="PANTHER" id="PTHR48022:SF70">
    <property type="entry name" value="MONOSACCHARIDE TRANSPORTER, PUTATIVE (AFU_ORTHOLOGUE AFUA_5G14540)-RELATED"/>
    <property type="match status" value="1"/>
</dbReference>
<feature type="transmembrane region" description="Helical" evidence="8">
    <location>
        <begin position="125"/>
        <end position="144"/>
    </location>
</feature>
<dbReference type="SUPFAM" id="SSF103473">
    <property type="entry name" value="MFS general substrate transporter"/>
    <property type="match status" value="1"/>
</dbReference>
<name>A0A0F9XSB4_TRIHA</name>
<feature type="transmembrane region" description="Helical" evidence="8">
    <location>
        <begin position="309"/>
        <end position="331"/>
    </location>
</feature>
<feature type="transmembrane region" description="Helical" evidence="8">
    <location>
        <begin position="473"/>
        <end position="494"/>
    </location>
</feature>
<feature type="transmembrane region" description="Helical" evidence="8">
    <location>
        <begin position="191"/>
        <end position="212"/>
    </location>
</feature>
<dbReference type="Proteomes" id="UP000034112">
    <property type="component" value="Unassembled WGS sequence"/>
</dbReference>
<proteinExistence type="inferred from homology"/>
<evidence type="ECO:0000256" key="1">
    <source>
        <dbReference type="ARBA" id="ARBA00004141"/>
    </source>
</evidence>
<dbReference type="AlphaFoldDB" id="A0A0F9XSB4"/>
<evidence type="ECO:0000313" key="10">
    <source>
        <dbReference type="EMBL" id="KKP03053.1"/>
    </source>
</evidence>
<evidence type="ECO:0000256" key="7">
    <source>
        <dbReference type="RuleBase" id="RU003346"/>
    </source>
</evidence>
<keyword evidence="6 8" id="KW-0472">Membrane</keyword>
<dbReference type="OMA" id="MSWFGQF"/>
<dbReference type="Pfam" id="PF00083">
    <property type="entry name" value="Sugar_tr"/>
    <property type="match status" value="1"/>
</dbReference>
<dbReference type="NCBIfam" id="TIGR00879">
    <property type="entry name" value="SP"/>
    <property type="match status" value="1"/>
</dbReference>
<protein>
    <recommendedName>
        <fullName evidence="9">Major facilitator superfamily (MFS) profile domain-containing protein</fullName>
    </recommendedName>
</protein>